<evidence type="ECO:0000313" key="1">
    <source>
        <dbReference type="EMBL" id="TCG10526.1"/>
    </source>
</evidence>
<evidence type="ECO:0000313" key="2">
    <source>
        <dbReference type="Proteomes" id="UP000294192"/>
    </source>
</evidence>
<organism evidence="1 2">
    <name type="scientific">Mycoplasma marinum</name>
    <dbReference type="NCBI Taxonomy" id="1937190"/>
    <lineage>
        <taxon>Bacteria</taxon>
        <taxon>Bacillati</taxon>
        <taxon>Mycoplasmatota</taxon>
        <taxon>Mollicutes</taxon>
        <taxon>Mycoplasmataceae</taxon>
        <taxon>Mycoplasma</taxon>
    </lineage>
</organism>
<name>A0A4R0XIV1_9MOLU</name>
<dbReference type="AlphaFoldDB" id="A0A4R0XIV1"/>
<proteinExistence type="predicted"/>
<protein>
    <submittedName>
        <fullName evidence="1">Uncharacterized protein</fullName>
    </submittedName>
</protein>
<dbReference type="RefSeq" id="WP_420330561.1">
    <property type="nucleotide sequence ID" value="NZ_CBDBYK010000011.1"/>
</dbReference>
<sequence length="110" mass="13102">MVINKTKYNAMLSKEREVIIDFLNFIIKNKNEESILQKITFDSDLDSEEREALEIFIKKIFEEFSKSTVEKINFSDDINDAEQLQKYIEENSNEKPQENLKVKSKEEILY</sequence>
<dbReference type="Proteomes" id="UP000294192">
    <property type="component" value="Unassembled WGS sequence"/>
</dbReference>
<gene>
    <name evidence="1" type="ORF">C4B24_04530</name>
</gene>
<keyword evidence="2" id="KW-1185">Reference proteome</keyword>
<reference evidence="1 2" key="1">
    <citation type="submission" date="2018-02" db="EMBL/GenBank/DDBJ databases">
        <title>Mycoplasma marinum and Mycoplasma todarodis sp. nov., moderately halophilic and psychrotolerant mycoplasmas isolated from cephalopods.</title>
        <authorList>
            <person name="Viver T."/>
        </authorList>
    </citation>
    <scope>NUCLEOTIDE SEQUENCE [LARGE SCALE GENOMIC DNA]</scope>
    <source>
        <strain evidence="1 2">PE</strain>
    </source>
</reference>
<accession>A0A4R0XIV1</accession>
<comment type="caution">
    <text evidence="1">The sequence shown here is derived from an EMBL/GenBank/DDBJ whole genome shotgun (WGS) entry which is preliminary data.</text>
</comment>
<dbReference type="EMBL" id="PSZO01000037">
    <property type="protein sequence ID" value="TCG10526.1"/>
    <property type="molecule type" value="Genomic_DNA"/>
</dbReference>